<keyword evidence="3" id="KW-1185">Reference proteome</keyword>
<dbReference type="AlphaFoldDB" id="D1BE11"/>
<dbReference type="Gene3D" id="3.40.50.300">
    <property type="entry name" value="P-loop containing nucleotide triphosphate hydrolases"/>
    <property type="match status" value="1"/>
</dbReference>
<protein>
    <recommendedName>
        <fullName evidence="4">Helicase/secretion neighborhood CpaE-like protein</fullName>
    </recommendedName>
</protein>
<evidence type="ECO:0008006" key="4">
    <source>
        <dbReference type="Google" id="ProtNLM"/>
    </source>
</evidence>
<dbReference type="PANTHER" id="PTHR43384:SF11">
    <property type="entry name" value="SEPTUM SITE DETERMINING PROTEIN"/>
    <property type="match status" value="1"/>
</dbReference>
<proteinExistence type="predicted"/>
<dbReference type="NCBIfam" id="TIGR03815">
    <property type="entry name" value="CpaE_hom_Actino"/>
    <property type="match status" value="1"/>
</dbReference>
<evidence type="ECO:0000256" key="1">
    <source>
        <dbReference type="SAM" id="MobiDB-lite"/>
    </source>
</evidence>
<dbReference type="InterPro" id="IPR050625">
    <property type="entry name" value="ParA/MinD_ATPase"/>
</dbReference>
<dbReference type="OrthoDB" id="3252838at2"/>
<feature type="region of interest" description="Disordered" evidence="1">
    <location>
        <begin position="37"/>
        <end position="56"/>
    </location>
</feature>
<gene>
    <name evidence="2" type="ordered locus">Sked_33370</name>
</gene>
<name>D1BE11_SANKS</name>
<evidence type="ECO:0000313" key="3">
    <source>
        <dbReference type="Proteomes" id="UP000000322"/>
    </source>
</evidence>
<dbReference type="GO" id="GO:0051782">
    <property type="term" value="P:negative regulation of cell division"/>
    <property type="evidence" value="ECO:0007669"/>
    <property type="project" value="TreeGrafter"/>
</dbReference>
<dbReference type="eggNOG" id="COG0489">
    <property type="taxonomic scope" value="Bacteria"/>
</dbReference>
<dbReference type="GO" id="GO:0005524">
    <property type="term" value="F:ATP binding"/>
    <property type="evidence" value="ECO:0007669"/>
    <property type="project" value="TreeGrafter"/>
</dbReference>
<accession>D1BE11</accession>
<dbReference type="GO" id="GO:0005829">
    <property type="term" value="C:cytosol"/>
    <property type="evidence" value="ECO:0007669"/>
    <property type="project" value="TreeGrafter"/>
</dbReference>
<dbReference type="HOGENOM" id="CLU_082953_0_0_11"/>
<dbReference type="STRING" id="446469.Sked_33370"/>
<dbReference type="Proteomes" id="UP000000322">
    <property type="component" value="Chromosome"/>
</dbReference>
<sequence length="309" mass="31536">MITARDLPDGPPGTARAWPGTHAASGLHLAAGVDEMTRRRSDLPQSRLPPGDRPPGGAVVVGVVAARGGAGASTLAAALAAAAVRAGRRTVLVDGRHTGAGVDVLLGIEEEPGLRWADLSEARGEVDPDRLVDLLPQWSGARVLSTDRVRALPRPDEVEPDVLRALAQACDVVVLDLPADRVVLKAGTCHAVVVVARCDTLSVAGAQSIGARLDGDGSPATGIVCRGPAVGRLLPHDVASASGLELWGELVTDRSLEAAVEAGAGPVVRLPPRRGDRRGRSAGATSLGGVAATLDAHLHALATARPTVR</sequence>
<dbReference type="PANTHER" id="PTHR43384">
    <property type="entry name" value="SEPTUM SITE-DETERMINING PROTEIN MIND HOMOLOG, CHLOROPLASTIC-RELATED"/>
    <property type="match status" value="1"/>
</dbReference>
<dbReference type="GO" id="GO:0016887">
    <property type="term" value="F:ATP hydrolysis activity"/>
    <property type="evidence" value="ECO:0007669"/>
    <property type="project" value="TreeGrafter"/>
</dbReference>
<dbReference type="EMBL" id="CP001819">
    <property type="protein sequence ID" value="ACZ23232.1"/>
    <property type="molecule type" value="Genomic_DNA"/>
</dbReference>
<evidence type="ECO:0000313" key="2">
    <source>
        <dbReference type="EMBL" id="ACZ23232.1"/>
    </source>
</evidence>
<dbReference type="SUPFAM" id="SSF52540">
    <property type="entry name" value="P-loop containing nucleoside triphosphate hydrolases"/>
    <property type="match status" value="1"/>
</dbReference>
<dbReference type="InterPro" id="IPR027417">
    <property type="entry name" value="P-loop_NTPase"/>
</dbReference>
<feature type="region of interest" description="Disordered" evidence="1">
    <location>
        <begin position="1"/>
        <end position="20"/>
    </location>
</feature>
<dbReference type="GO" id="GO:0009898">
    <property type="term" value="C:cytoplasmic side of plasma membrane"/>
    <property type="evidence" value="ECO:0007669"/>
    <property type="project" value="TreeGrafter"/>
</dbReference>
<dbReference type="InterPro" id="IPR022521">
    <property type="entry name" value="Rv3660c"/>
</dbReference>
<organism evidence="2 3">
    <name type="scientific">Sanguibacter keddieii (strain ATCC 51767 / DSM 10542 / NCFB 3025 / ST-74)</name>
    <dbReference type="NCBI Taxonomy" id="446469"/>
    <lineage>
        <taxon>Bacteria</taxon>
        <taxon>Bacillati</taxon>
        <taxon>Actinomycetota</taxon>
        <taxon>Actinomycetes</taxon>
        <taxon>Micrococcales</taxon>
        <taxon>Sanguibacteraceae</taxon>
        <taxon>Sanguibacter</taxon>
    </lineage>
</organism>
<dbReference type="KEGG" id="ske:Sked_33370"/>
<dbReference type="RefSeq" id="WP_012868300.1">
    <property type="nucleotide sequence ID" value="NC_013521.1"/>
</dbReference>
<reference evidence="2 3" key="1">
    <citation type="journal article" date="2009" name="Stand. Genomic Sci.">
        <title>Complete genome sequence of Sanguibacter keddieii type strain (ST-74).</title>
        <authorList>
            <person name="Ivanova N."/>
            <person name="Sikorski J."/>
            <person name="Sims D."/>
            <person name="Brettin T."/>
            <person name="Detter J.C."/>
            <person name="Han C."/>
            <person name="Lapidus A."/>
            <person name="Copeland A."/>
            <person name="Glavina Del Rio T."/>
            <person name="Nolan M."/>
            <person name="Chen F."/>
            <person name="Lucas S."/>
            <person name="Tice H."/>
            <person name="Cheng J.F."/>
            <person name="Bruce D."/>
            <person name="Goodwin L."/>
            <person name="Pitluck S."/>
            <person name="Pati A."/>
            <person name="Mavromatis K."/>
            <person name="Chen A."/>
            <person name="Palaniappan K."/>
            <person name="D'haeseleer P."/>
            <person name="Chain P."/>
            <person name="Bristow J."/>
            <person name="Eisen J.A."/>
            <person name="Markowitz V."/>
            <person name="Hugenholtz P."/>
            <person name="Goker M."/>
            <person name="Pukall R."/>
            <person name="Klenk H.P."/>
            <person name="Kyrpides N.C."/>
        </authorList>
    </citation>
    <scope>NUCLEOTIDE SEQUENCE [LARGE SCALE GENOMIC DNA]</scope>
    <source>
        <strain evidence="3">ATCC 51767 / DSM 10542 / NCFB 3025 / ST-74</strain>
    </source>
</reference>